<evidence type="ECO:0000313" key="2">
    <source>
        <dbReference type="Proteomes" id="UP000018143"/>
    </source>
</evidence>
<name>T1D014_9HELI</name>
<dbReference type="STRING" id="1325130.HFN_0750"/>
<comment type="caution">
    <text evidence="1">The sequence shown here is derived from an EMBL/GenBank/DDBJ whole genome shotgun (WGS) entry which is preliminary data.</text>
</comment>
<keyword evidence="2" id="KW-1185">Reference proteome</keyword>
<proteinExistence type="predicted"/>
<dbReference type="Gene3D" id="2.130.10.10">
    <property type="entry name" value="YVTN repeat-like/Quinoprotein amine dehydrogenase"/>
    <property type="match status" value="1"/>
</dbReference>
<dbReference type="Proteomes" id="UP000018143">
    <property type="component" value="Unassembled WGS sequence"/>
</dbReference>
<dbReference type="RefSeq" id="WP_023948865.1">
    <property type="nucleotide sequence ID" value="NZ_BASD01000025.1"/>
</dbReference>
<gene>
    <name evidence="1" type="ORF">HFN_0750</name>
</gene>
<evidence type="ECO:0008006" key="3">
    <source>
        <dbReference type="Google" id="ProtNLM"/>
    </source>
</evidence>
<dbReference type="AlphaFoldDB" id="T1D014"/>
<dbReference type="OrthoDB" id="5328932at2"/>
<reference evidence="1 2" key="1">
    <citation type="journal article" date="2013" name="Genome Announc.">
        <title>Draft Genome Sequence of Helicobacter fennelliae Strain MRY12-0050, Isolated from a Bacteremia Patient.</title>
        <authorList>
            <person name="Rimbara E."/>
            <person name="Matsui M."/>
            <person name="Mori S."/>
            <person name="Suzuki S."/>
            <person name="Suzuki M."/>
            <person name="Kim H."/>
            <person name="Sekizuka T."/>
            <person name="Kuroda M."/>
            <person name="Shibayama K."/>
        </authorList>
    </citation>
    <scope>NUCLEOTIDE SEQUENCE [LARGE SCALE GENOMIC DNA]</scope>
    <source>
        <strain evidence="1 2">MRY12-0050</strain>
    </source>
</reference>
<dbReference type="eggNOG" id="ENOG50316V3">
    <property type="taxonomic scope" value="Bacteria"/>
</dbReference>
<accession>T1D014</accession>
<dbReference type="EMBL" id="BASD01000025">
    <property type="protein sequence ID" value="GAD19510.1"/>
    <property type="molecule type" value="Genomic_DNA"/>
</dbReference>
<dbReference type="InterPro" id="IPR036322">
    <property type="entry name" value="WD40_repeat_dom_sf"/>
</dbReference>
<protein>
    <recommendedName>
        <fullName evidence="3">Lipoprotein</fullName>
    </recommendedName>
</protein>
<sequence length="364" mass="41287">MNKIYIFCVAFVVFFVVGCGSKKYYEPTAVSGQIIFDHSFKSPIDQNNRYAATLKDGSLLTQNGIIPYTKEIPKDSRFLNESGGYYIFAKGCELLILLKSSILDSRVFDSDVCQIKETNTICTQDEIQVKNDFCAVSASIKGDLLAVVGTDNSSTLYKIPEGEVKFSQKGSSVIAVNQLVAAPLFLDTLVVFPTLDGKLLVVSIQNFEIQRNIILGGDKFFNNIIYLGGDDSRIFAATSKKLISIISGQEFSYTAELMDVFFDNRYLYALTLEGRVIQLDHTLREVNALKFPFASLEGIVIVNNHLYTYEKQGGYIIDIMLDDFSYKVYRVQDMFGKPLNNKLNFYTKNIFYYDRYYFDFSRLQ</sequence>
<evidence type="ECO:0000313" key="1">
    <source>
        <dbReference type="EMBL" id="GAD19510.1"/>
    </source>
</evidence>
<dbReference type="SUPFAM" id="SSF50978">
    <property type="entry name" value="WD40 repeat-like"/>
    <property type="match status" value="1"/>
</dbReference>
<dbReference type="PROSITE" id="PS51257">
    <property type="entry name" value="PROKAR_LIPOPROTEIN"/>
    <property type="match status" value="1"/>
</dbReference>
<organism evidence="1 2">
    <name type="scientific">Helicobacter fennelliae MRY12-0050</name>
    <dbReference type="NCBI Taxonomy" id="1325130"/>
    <lineage>
        <taxon>Bacteria</taxon>
        <taxon>Pseudomonadati</taxon>
        <taxon>Campylobacterota</taxon>
        <taxon>Epsilonproteobacteria</taxon>
        <taxon>Campylobacterales</taxon>
        <taxon>Helicobacteraceae</taxon>
        <taxon>Helicobacter</taxon>
    </lineage>
</organism>
<dbReference type="InterPro" id="IPR015943">
    <property type="entry name" value="WD40/YVTN_repeat-like_dom_sf"/>
</dbReference>